<reference evidence="1" key="1">
    <citation type="journal article" date="2023" name="GigaByte">
        <title>Genome assembly of the bearded iris, Iris pallida Lam.</title>
        <authorList>
            <person name="Bruccoleri R.E."/>
            <person name="Oakeley E.J."/>
            <person name="Faust A.M.E."/>
            <person name="Altorfer M."/>
            <person name="Dessus-Babus S."/>
            <person name="Burckhardt D."/>
            <person name="Oertli M."/>
            <person name="Naumann U."/>
            <person name="Petersen F."/>
            <person name="Wong J."/>
        </authorList>
    </citation>
    <scope>NUCLEOTIDE SEQUENCE</scope>
    <source>
        <strain evidence="1">GSM-AAB239-AS_SAM_17_03QT</strain>
    </source>
</reference>
<reference evidence="1" key="2">
    <citation type="submission" date="2023-04" db="EMBL/GenBank/DDBJ databases">
        <authorList>
            <person name="Bruccoleri R.E."/>
            <person name="Oakeley E.J."/>
            <person name="Faust A.-M."/>
            <person name="Dessus-Babus S."/>
            <person name="Altorfer M."/>
            <person name="Burckhardt D."/>
            <person name="Oertli M."/>
            <person name="Naumann U."/>
            <person name="Petersen F."/>
            <person name="Wong J."/>
        </authorList>
    </citation>
    <scope>NUCLEOTIDE SEQUENCE</scope>
    <source>
        <strain evidence="1">GSM-AAB239-AS_SAM_17_03QT</strain>
        <tissue evidence="1">Leaf</tissue>
    </source>
</reference>
<evidence type="ECO:0000313" key="2">
    <source>
        <dbReference type="Proteomes" id="UP001140949"/>
    </source>
</evidence>
<protein>
    <submittedName>
        <fullName evidence="1">Uncharacterized protein</fullName>
    </submittedName>
</protein>
<dbReference type="AlphaFoldDB" id="A0AAX6GBG1"/>
<proteinExistence type="predicted"/>
<evidence type="ECO:0000313" key="1">
    <source>
        <dbReference type="EMBL" id="KAJ6826029.1"/>
    </source>
</evidence>
<keyword evidence="2" id="KW-1185">Reference proteome</keyword>
<organism evidence="1 2">
    <name type="scientific">Iris pallida</name>
    <name type="common">Sweet iris</name>
    <dbReference type="NCBI Taxonomy" id="29817"/>
    <lineage>
        <taxon>Eukaryota</taxon>
        <taxon>Viridiplantae</taxon>
        <taxon>Streptophyta</taxon>
        <taxon>Embryophyta</taxon>
        <taxon>Tracheophyta</taxon>
        <taxon>Spermatophyta</taxon>
        <taxon>Magnoliopsida</taxon>
        <taxon>Liliopsida</taxon>
        <taxon>Asparagales</taxon>
        <taxon>Iridaceae</taxon>
        <taxon>Iridoideae</taxon>
        <taxon>Irideae</taxon>
        <taxon>Iris</taxon>
    </lineage>
</organism>
<dbReference type="EMBL" id="JANAVB010021200">
    <property type="protein sequence ID" value="KAJ6826029.1"/>
    <property type="molecule type" value="Genomic_DNA"/>
</dbReference>
<gene>
    <name evidence="1" type="ORF">M6B38_373800</name>
</gene>
<dbReference type="Proteomes" id="UP001140949">
    <property type="component" value="Unassembled WGS sequence"/>
</dbReference>
<sequence>MKVGLDTVALLSRNGDILGTLWRSIGLLLRPAVNFVLVDELLARRWSIDMDCRVHIRQSSGDVPDGERWCSAAAVVNSEV</sequence>
<accession>A0AAX6GBG1</accession>
<name>A0AAX6GBG1_IRIPA</name>
<comment type="caution">
    <text evidence="1">The sequence shown here is derived from an EMBL/GenBank/DDBJ whole genome shotgun (WGS) entry which is preliminary data.</text>
</comment>